<reference evidence="4" key="1">
    <citation type="submission" date="2020-10" db="EMBL/GenBank/DDBJ databases">
        <authorList>
            <person name="Han B."/>
            <person name="Lu T."/>
            <person name="Zhao Q."/>
            <person name="Huang X."/>
            <person name="Zhao Y."/>
        </authorList>
    </citation>
    <scope>NUCLEOTIDE SEQUENCE</scope>
</reference>
<keyword evidence="5" id="KW-1185">Reference proteome</keyword>
<dbReference type="SUPFAM" id="SSF47699">
    <property type="entry name" value="Bifunctional inhibitor/lipid-transfer protein/seed storage 2S albumin"/>
    <property type="match status" value="1"/>
</dbReference>
<keyword evidence="2" id="KW-0732">Signal</keyword>
<evidence type="ECO:0000313" key="4">
    <source>
        <dbReference type="EMBL" id="CAD6344159.1"/>
    </source>
</evidence>
<dbReference type="Pfam" id="PF14368">
    <property type="entry name" value="LTP_2"/>
    <property type="match status" value="1"/>
</dbReference>
<name>A0A811SMY4_9POAL</name>
<dbReference type="InterPro" id="IPR016140">
    <property type="entry name" value="Bifunc_inhib/LTP/seed_store"/>
</dbReference>
<accession>A0A811SMY4</accession>
<feature type="signal peptide" evidence="2">
    <location>
        <begin position="1"/>
        <end position="24"/>
    </location>
</feature>
<evidence type="ECO:0000313" key="5">
    <source>
        <dbReference type="Proteomes" id="UP000604825"/>
    </source>
</evidence>
<dbReference type="Proteomes" id="UP000604825">
    <property type="component" value="Unassembled WGS sequence"/>
</dbReference>
<dbReference type="CDD" id="cd00010">
    <property type="entry name" value="AAI_LTSS"/>
    <property type="match status" value="1"/>
</dbReference>
<gene>
    <name evidence="4" type="ORF">NCGR_LOCUS68257</name>
</gene>
<feature type="chain" id="PRO_5032726182" description="Bifunctional inhibitor/plant lipid transfer protein/seed storage helical domain-containing protein" evidence="2">
    <location>
        <begin position="25"/>
        <end position="263"/>
    </location>
</feature>
<feature type="compositionally biased region" description="Pro residues" evidence="1">
    <location>
        <begin position="61"/>
        <end position="71"/>
    </location>
</feature>
<evidence type="ECO:0000256" key="2">
    <source>
        <dbReference type="SAM" id="SignalP"/>
    </source>
</evidence>
<dbReference type="EMBL" id="CAJGYO010000907">
    <property type="protein sequence ID" value="CAD6344159.1"/>
    <property type="molecule type" value="Genomic_DNA"/>
</dbReference>
<protein>
    <recommendedName>
        <fullName evidence="3">Bifunctional inhibitor/plant lipid transfer protein/seed storage helical domain-containing protein</fullName>
    </recommendedName>
</protein>
<evidence type="ECO:0000256" key="1">
    <source>
        <dbReference type="SAM" id="MobiDB-lite"/>
    </source>
</evidence>
<feature type="compositionally biased region" description="Low complexity" evidence="1">
    <location>
        <begin position="49"/>
        <end position="60"/>
    </location>
</feature>
<dbReference type="InterPro" id="IPR036312">
    <property type="entry name" value="Bifun_inhib/LTP/seed_sf"/>
</dbReference>
<proteinExistence type="predicted"/>
<comment type="caution">
    <text evidence="4">The sequence shown here is derived from an EMBL/GenBank/DDBJ whole genome shotgun (WGS) entry which is preliminary data.</text>
</comment>
<evidence type="ECO:0000259" key="3">
    <source>
        <dbReference type="Pfam" id="PF14368"/>
    </source>
</evidence>
<feature type="domain" description="Bifunctional inhibitor/plant lipid transfer protein/seed storage helical" evidence="3">
    <location>
        <begin position="147"/>
        <end position="243"/>
    </location>
</feature>
<sequence length="263" mass="27776">MASRGLLTTVVALLLLQHQPLATAGGEAGAAEELQYRRHRRFHHHRETPQTPTAPVQPVQPVQPPPPPPPRRCNRTFGPEEALTVGGDDCVPVPAPPVPPPRGRCPPCTCPAPKQPQPQPPRPFPGWPVPRPLPVPGRGGSDARADSGTNIDCVAPLAPLTACGEFVTGNQTDTPMPTSACCSALAAFLRTSSAAAAAGRGDHMLRCLCPVIHGDMNKVLRKPIDPVRMLYLPIACGVVLPPQLLYICFAGQGQPTPAVDSQP</sequence>
<dbReference type="AlphaFoldDB" id="A0A811SMY4"/>
<feature type="region of interest" description="Disordered" evidence="1">
    <location>
        <begin position="43"/>
        <end position="91"/>
    </location>
</feature>
<organism evidence="4 5">
    <name type="scientific">Miscanthus lutarioriparius</name>
    <dbReference type="NCBI Taxonomy" id="422564"/>
    <lineage>
        <taxon>Eukaryota</taxon>
        <taxon>Viridiplantae</taxon>
        <taxon>Streptophyta</taxon>
        <taxon>Embryophyta</taxon>
        <taxon>Tracheophyta</taxon>
        <taxon>Spermatophyta</taxon>
        <taxon>Magnoliopsida</taxon>
        <taxon>Liliopsida</taxon>
        <taxon>Poales</taxon>
        <taxon>Poaceae</taxon>
        <taxon>PACMAD clade</taxon>
        <taxon>Panicoideae</taxon>
        <taxon>Andropogonodae</taxon>
        <taxon>Andropogoneae</taxon>
        <taxon>Saccharinae</taxon>
        <taxon>Miscanthus</taxon>
    </lineage>
</organism>
<dbReference type="Gene3D" id="1.10.110.10">
    <property type="entry name" value="Plant lipid-transfer and hydrophobic proteins"/>
    <property type="match status" value="1"/>
</dbReference>
<dbReference type="OrthoDB" id="716913at2759"/>